<dbReference type="PROSITE" id="PS50923">
    <property type="entry name" value="SUSHI"/>
    <property type="match status" value="2"/>
</dbReference>
<feature type="domain" description="Sushi" evidence="9">
    <location>
        <begin position="355"/>
        <end position="423"/>
    </location>
</feature>
<dbReference type="Proteomes" id="UP000472270">
    <property type="component" value="Unassembled WGS sequence"/>
</dbReference>
<dbReference type="PROSITE" id="PS51412">
    <property type="entry name" value="MACPF_2"/>
    <property type="match status" value="1"/>
</dbReference>
<dbReference type="PROSITE" id="PS00279">
    <property type="entry name" value="MACPF_1"/>
    <property type="match status" value="1"/>
</dbReference>
<comment type="caution">
    <text evidence="8">Lacks conserved residue(s) required for the propagation of feature annotation.</text>
</comment>
<keyword evidence="8" id="KW-0768">Sushi</keyword>
<evidence type="ECO:0000256" key="5">
    <source>
        <dbReference type="ARBA" id="ARBA00022852"/>
    </source>
</evidence>
<dbReference type="SMART" id="SM00457">
    <property type="entry name" value="MACPF"/>
    <property type="match status" value="1"/>
</dbReference>
<dbReference type="Gene3D" id="3.30.60.30">
    <property type="match status" value="1"/>
</dbReference>
<sequence length="603" mass="68725">MSSYNNIKFEKCDKSIDFFFYLNTLWHIHILVNSNVYCILQYTLIGHLGEGSETQSCSIAVYPQFGGQPCTGSSTQEGYGERFHCQSGILNLIYCNFFLFESLKKAPEYLPLSEEFWKELRSLPVTYDYAAYRNVLERFGTHYISEGTLGGQFILFMAAKTVQIDYKHCVETFHSILFIIWWTTVDCDEQTFRKVQSFSYRKNDMTTNIIGGAPGYIAKLSMLNKNTAVENGRTFSQWSGLVKDFPKVIKSKLRPLHELVKEVSCAGVKKTYLSEKHPCHCRTMGCVCRTITSCLCVLGVIHGDWACWSSWSSCREGQKRWSRSFRRQGLYRERCGGHSLMMEPHCFENSFTPRKSCKTPPFLANGFVLYPKDAYPVGSKIEYACIEGFHLIRDPTAECQENLNWLRNHIMYDLYMFYNKCCLLSAETLCDLPQLPPDVTGSPWKLTYNIGEAVSLSCPEGKVREGPAEIQCNAGLSWSPQPKETRCLTGTKLVWKLCFLEICATHEKRGRTRTLSLCKVQAMRRLGHQYTLAEDSACQWPHQQTNSCCWKTSEECSSLDAWIHVCVQQEGASAPVTMTECEAAVRKCKGEAVRIVSIQPCQS</sequence>
<feature type="domain" description="Sushi" evidence="9">
    <location>
        <begin position="428"/>
        <end position="489"/>
    </location>
</feature>
<dbReference type="Ensembl" id="ENSSRHT00000009101.1">
    <property type="protein sequence ID" value="ENSSRHP00000008824.1"/>
    <property type="gene ID" value="ENSSRHG00000005005.1"/>
</dbReference>
<comment type="subcellular location">
    <subcellularLocation>
        <location evidence="1">Membrane</location>
    </subcellularLocation>
    <subcellularLocation>
        <location evidence="2">Secreted</location>
    </subcellularLocation>
</comment>
<dbReference type="InterPro" id="IPR020863">
    <property type="entry name" value="MACPF_CS"/>
</dbReference>
<dbReference type="AlphaFoldDB" id="A0A673G8P3"/>
<dbReference type="Pfam" id="PF18434">
    <property type="entry name" value="Kazal_3"/>
    <property type="match status" value="1"/>
</dbReference>
<organism evidence="11 12">
    <name type="scientific">Sinocyclocheilus rhinocerous</name>
    <dbReference type="NCBI Taxonomy" id="307959"/>
    <lineage>
        <taxon>Eukaryota</taxon>
        <taxon>Metazoa</taxon>
        <taxon>Chordata</taxon>
        <taxon>Craniata</taxon>
        <taxon>Vertebrata</taxon>
        <taxon>Euteleostomi</taxon>
        <taxon>Actinopterygii</taxon>
        <taxon>Neopterygii</taxon>
        <taxon>Teleostei</taxon>
        <taxon>Ostariophysi</taxon>
        <taxon>Cypriniformes</taxon>
        <taxon>Cyprinidae</taxon>
        <taxon>Cyprininae</taxon>
        <taxon>Sinocyclocheilus</taxon>
    </lineage>
</organism>
<dbReference type="InterPro" id="IPR035976">
    <property type="entry name" value="Sushi/SCR/CCP_sf"/>
</dbReference>
<protein>
    <submittedName>
        <fullName evidence="11">Complement component 7a</fullName>
    </submittedName>
</protein>
<dbReference type="SMART" id="SM00032">
    <property type="entry name" value="CCP"/>
    <property type="match status" value="2"/>
</dbReference>
<dbReference type="InterPro" id="IPR020864">
    <property type="entry name" value="MACPF"/>
</dbReference>
<dbReference type="InterPro" id="IPR040729">
    <property type="entry name" value="Kazal_3"/>
</dbReference>
<name>A0A673G8P3_9TELE</name>
<keyword evidence="4" id="KW-0964">Secreted</keyword>
<evidence type="ECO:0000259" key="9">
    <source>
        <dbReference type="PROSITE" id="PS50923"/>
    </source>
</evidence>
<feature type="domain" description="MACPF" evidence="10">
    <location>
        <begin position="1"/>
        <end position="291"/>
    </location>
</feature>
<evidence type="ECO:0000256" key="4">
    <source>
        <dbReference type="ARBA" id="ARBA00022525"/>
    </source>
</evidence>
<dbReference type="Pfam" id="PF00084">
    <property type="entry name" value="Sushi"/>
    <property type="match status" value="2"/>
</dbReference>
<keyword evidence="6" id="KW-0472">Membrane</keyword>
<dbReference type="PANTHER" id="PTHR45742">
    <property type="entry name" value="COMPLEMENT COMPONENT C6"/>
    <property type="match status" value="1"/>
</dbReference>
<evidence type="ECO:0000256" key="1">
    <source>
        <dbReference type="ARBA" id="ARBA00004370"/>
    </source>
</evidence>
<keyword evidence="7" id="KW-1015">Disulfide bond</keyword>
<keyword evidence="5" id="KW-0204">Cytolysis</keyword>
<dbReference type="GO" id="GO:0006956">
    <property type="term" value="P:complement activation"/>
    <property type="evidence" value="ECO:0007669"/>
    <property type="project" value="TreeGrafter"/>
</dbReference>
<evidence type="ECO:0000256" key="6">
    <source>
        <dbReference type="ARBA" id="ARBA00023136"/>
    </source>
</evidence>
<reference evidence="11" key="1">
    <citation type="submission" date="2025-08" db="UniProtKB">
        <authorList>
            <consortium name="Ensembl"/>
        </authorList>
    </citation>
    <scope>IDENTIFICATION</scope>
</reference>
<dbReference type="CDD" id="cd00033">
    <property type="entry name" value="CCP"/>
    <property type="match status" value="2"/>
</dbReference>
<dbReference type="InterPro" id="IPR000436">
    <property type="entry name" value="Sushi_SCR_CCP_dom"/>
</dbReference>
<proteinExistence type="inferred from homology"/>
<dbReference type="Pfam" id="PF01823">
    <property type="entry name" value="MACPF"/>
    <property type="match status" value="1"/>
</dbReference>
<evidence type="ECO:0000256" key="8">
    <source>
        <dbReference type="PROSITE-ProRule" id="PRU00302"/>
    </source>
</evidence>
<dbReference type="GO" id="GO:0005576">
    <property type="term" value="C:extracellular region"/>
    <property type="evidence" value="ECO:0007669"/>
    <property type="project" value="UniProtKB-SubCell"/>
</dbReference>
<accession>A0A673G8P3</accession>
<evidence type="ECO:0000313" key="11">
    <source>
        <dbReference type="Ensembl" id="ENSSRHP00000008824.1"/>
    </source>
</evidence>
<evidence type="ECO:0000256" key="7">
    <source>
        <dbReference type="ARBA" id="ARBA00023157"/>
    </source>
</evidence>
<evidence type="ECO:0000256" key="2">
    <source>
        <dbReference type="ARBA" id="ARBA00004613"/>
    </source>
</evidence>
<dbReference type="GO" id="GO:0031640">
    <property type="term" value="P:killing of cells of another organism"/>
    <property type="evidence" value="ECO:0007669"/>
    <property type="project" value="UniProtKB-KW"/>
</dbReference>
<evidence type="ECO:0000313" key="12">
    <source>
        <dbReference type="Proteomes" id="UP000472270"/>
    </source>
</evidence>
<evidence type="ECO:0000259" key="10">
    <source>
        <dbReference type="PROSITE" id="PS51412"/>
    </source>
</evidence>
<keyword evidence="12" id="KW-1185">Reference proteome</keyword>
<dbReference type="Gene3D" id="2.10.70.10">
    <property type="entry name" value="Complement Module, domain 1"/>
    <property type="match status" value="2"/>
</dbReference>
<dbReference type="PANTHER" id="PTHR45742:SF2">
    <property type="entry name" value="COMPLEMENT COMPONENT C7"/>
    <property type="match status" value="1"/>
</dbReference>
<evidence type="ECO:0000256" key="3">
    <source>
        <dbReference type="ARBA" id="ARBA00009214"/>
    </source>
</evidence>
<reference evidence="11" key="2">
    <citation type="submission" date="2025-09" db="UniProtKB">
        <authorList>
            <consortium name="Ensembl"/>
        </authorList>
    </citation>
    <scope>IDENTIFICATION</scope>
</reference>
<dbReference type="SUPFAM" id="SSF57535">
    <property type="entry name" value="Complement control module/SCR domain"/>
    <property type="match status" value="2"/>
</dbReference>
<comment type="similarity">
    <text evidence="3">Belongs to the complement C6/C7/C8/C9 family.</text>
</comment>
<dbReference type="GO" id="GO:0005579">
    <property type="term" value="C:membrane attack complex"/>
    <property type="evidence" value="ECO:0007669"/>
    <property type="project" value="TreeGrafter"/>
</dbReference>